<dbReference type="Gene3D" id="3.30.420.10">
    <property type="entry name" value="Ribonuclease H-like superfamily/Ribonuclease H"/>
    <property type="match status" value="2"/>
</dbReference>
<sequence length="1650" mass="189107">MFSRAESQYNGGCYGYGQGYKTYGYAHVDQDLARYYGGYEAGHGVYPQAQQQPQTQQKIIESDTFHVQSLRSSVGLNPSLITRANIDVADGVWQTSTMMALICYNIKAVSIFTHRVAISSNDLIGVACEYLPEKKWALEHKEDEDFIGCSEIVQPEATGRMSLSVIMKCTMAIRQLAYGTTPDVFDEYLQISANNNINILDNSLLFDDLLDDKALVAPYVANGVRFEKGYYLAEEENPFGRRPPPQARPQNRNNVLRSLGVRVEIPDFAGAAQPNEFIDWLSTVERVFDLRDIPDHFKLKVVAIKLRNLSQILTGYKCVVERMKKKNSGYHQIQLRPGDEWKMPFKTPDGLYEWMMDDTKVHAITSWPTPKTLHDIRSFHGLASFYRRFIRNFSTIVAPITECLKGSIFAWDDAAQKAFDELKLRVTSASVLALPNFNEVFQVEYDASVLGIDGILSQGQSAIAFLAKNSMTQGESILQRGFDMFQHLYHDGPDFATAWKNCLTRPFHEFTKHEGGLGGHFGRDKTVGLIRDRFYRPNVVKDVSRILERCRWDLVLSQAEFAYNRSNHGSTGKSPFFVVYGHNPFTPLDLTPCPRADHFNPEGETWAKQIQELHMQVRERIIKHNMQYQHRANQHRKRMVFDEGDLVWIHLRKERFSGGHFGNLRPRADGPFKVLKRINDNAYKIELPRHYNVSATFNVGNLTPYVPTDNDVVTDSRSSPFYVREDDADTDHEPNDMGLPHIDSLDNFGYSLHFIVCFVLYNSTYVSFISHQTCTISPTPPTVDFYLNKFALTFAYHYHDWLGRITHHPSLRETIIGHSSSLLAYSPDWARPNGPNPIKALSKAREDDEWHQESRQDWPDQIMLQQSSPYKADGTLSLYKARLVANGSTKLKGVDVDETIILKKYAFEILERADMVHCNPSRTPIDTESKLGTTGDMVSDPTLYRSLAGSLQYLTFARSDISCTVQQLFPSSTTDLVAYSNADWAGCPTTRRSTLAHSFINDLLLPNADVPTRRVNVVSTRINIFGWRVGLGRLPTRLNHSFRGIDIPSILCPLCSIAVESSSHLLFSCQLARTLMLKVGRWLELDIHDFNSYGDWIVWLNNIRFPSKLKEILEVYDAHNEVACLMLGSMTPELHRQFENYSPYEMLLELRSMFEKQARVERFDLIQTFHACKQEDGKPVGQYVLKMKGYVDQLERFGYVLLQDLSVGLILNGLTSDFASFVRNYNMHNMGKTIGELHALLRLQHQHPTKNDTCHQYKEVGHWKKNCLVYLAELMKNKKQVGTDISSDCNGIYKIDMSNLVSNVNSIYNVSNKRVKHNLDSTYLWHCRLAHISKKRIENLQQDGLLKSTDKESFDQCESCLSGKMTRKSSPHHPKRATDLLGLIHTDVYGLLRHVSRQGASYFITFTDDYSRYGYIYLLKHNHEVFETFKVFKNEVENQLEKNIKALRSDRGDMVRSMMNLLTLPLSFLDYALESAARILNMVPTKKADKTPYDRWYGKVPNLYYLKVWGCEALVKQDTPDKLQQRFVKCILLGYPKETMGYYFYFPPENKIVVVRYAEFVEKNIIFQEVSRRAVEYEEIQDVDTSPFKITSEISIEVEGFEPPKKEVILIRRSERTHQVDWKSSKKSTTAMSAIEAEYIAASKAAMEAV</sequence>
<dbReference type="InterPro" id="IPR041577">
    <property type="entry name" value="RT_RNaseH_2"/>
</dbReference>
<dbReference type="InterPro" id="IPR025724">
    <property type="entry name" value="GAG-pre-integrase_dom"/>
</dbReference>
<dbReference type="PROSITE" id="PS50994">
    <property type="entry name" value="INTEGRASE"/>
    <property type="match status" value="1"/>
</dbReference>
<dbReference type="Pfam" id="PF13966">
    <property type="entry name" value="zf-RVT"/>
    <property type="match status" value="1"/>
</dbReference>
<gene>
    <name evidence="2" type="ORF">Tci_007761</name>
</gene>
<dbReference type="InterPro" id="IPR001584">
    <property type="entry name" value="Integrase_cat-core"/>
</dbReference>
<dbReference type="PANTHER" id="PTHR35046">
    <property type="entry name" value="ZINC KNUCKLE (CCHC-TYPE) FAMILY PROTEIN"/>
    <property type="match status" value="1"/>
</dbReference>
<dbReference type="Pfam" id="PF25597">
    <property type="entry name" value="SH3_retrovirus"/>
    <property type="match status" value="1"/>
</dbReference>
<feature type="domain" description="Integrase catalytic" evidence="1">
    <location>
        <begin position="1367"/>
        <end position="1495"/>
    </location>
</feature>
<evidence type="ECO:0000313" key="2">
    <source>
        <dbReference type="EMBL" id="GEU35783.1"/>
    </source>
</evidence>
<proteinExistence type="predicted"/>
<dbReference type="Pfam" id="PF13976">
    <property type="entry name" value="gag_pre-integrs"/>
    <property type="match status" value="1"/>
</dbReference>
<name>A0A6L2JFI8_TANCI</name>
<dbReference type="PANTHER" id="PTHR35046:SF23">
    <property type="entry name" value="NUCLEOTIDYLTRANSFERASE, RIBONUCLEASE H"/>
    <property type="match status" value="1"/>
</dbReference>
<dbReference type="FunFam" id="3.30.70.270:FF:000020">
    <property type="entry name" value="Transposon Tf2-6 polyprotein-like Protein"/>
    <property type="match status" value="1"/>
</dbReference>
<evidence type="ECO:0000259" key="1">
    <source>
        <dbReference type="PROSITE" id="PS50994"/>
    </source>
</evidence>
<protein>
    <submittedName>
        <fullName evidence="2">Retrotransposon protein, putative, Ty1-copia subclass</fullName>
    </submittedName>
</protein>
<dbReference type="Pfam" id="PF24626">
    <property type="entry name" value="SH3_Tf2-1"/>
    <property type="match status" value="1"/>
</dbReference>
<dbReference type="InterPro" id="IPR043128">
    <property type="entry name" value="Rev_trsase/Diguanyl_cyclase"/>
</dbReference>
<dbReference type="Pfam" id="PF04827">
    <property type="entry name" value="Plant_tran"/>
    <property type="match status" value="1"/>
</dbReference>
<dbReference type="InterPro" id="IPR041588">
    <property type="entry name" value="Integrase_H2C2"/>
</dbReference>
<dbReference type="SUPFAM" id="SSF56672">
    <property type="entry name" value="DNA/RNA polymerases"/>
    <property type="match status" value="1"/>
</dbReference>
<accession>A0A6L2JFI8</accession>
<dbReference type="InterPro" id="IPR057670">
    <property type="entry name" value="SH3_retrovirus"/>
</dbReference>
<dbReference type="Pfam" id="PF14223">
    <property type="entry name" value="Retrotran_gag_2"/>
    <property type="match status" value="1"/>
</dbReference>
<dbReference type="SUPFAM" id="SSF53098">
    <property type="entry name" value="Ribonuclease H-like"/>
    <property type="match status" value="1"/>
</dbReference>
<dbReference type="InterPro" id="IPR036397">
    <property type="entry name" value="RNaseH_sf"/>
</dbReference>
<comment type="caution">
    <text evidence="2">The sequence shown here is derived from an EMBL/GenBank/DDBJ whole genome shotgun (WGS) entry which is preliminary data.</text>
</comment>
<dbReference type="Pfam" id="PF17919">
    <property type="entry name" value="RT_RNaseH_2"/>
    <property type="match status" value="1"/>
</dbReference>
<dbReference type="EMBL" id="BKCJ010000731">
    <property type="protein sequence ID" value="GEU35783.1"/>
    <property type="molecule type" value="Genomic_DNA"/>
</dbReference>
<reference evidence="2" key="1">
    <citation type="journal article" date="2019" name="Sci. Rep.">
        <title>Draft genome of Tanacetum cinerariifolium, the natural source of mosquito coil.</title>
        <authorList>
            <person name="Yamashiro T."/>
            <person name="Shiraishi A."/>
            <person name="Satake H."/>
            <person name="Nakayama K."/>
        </authorList>
    </citation>
    <scope>NUCLEOTIDE SEQUENCE</scope>
</reference>
<dbReference type="InterPro" id="IPR026960">
    <property type="entry name" value="RVT-Znf"/>
</dbReference>
<organism evidence="2">
    <name type="scientific">Tanacetum cinerariifolium</name>
    <name type="common">Dalmatian daisy</name>
    <name type="synonym">Chrysanthemum cinerariifolium</name>
    <dbReference type="NCBI Taxonomy" id="118510"/>
    <lineage>
        <taxon>Eukaryota</taxon>
        <taxon>Viridiplantae</taxon>
        <taxon>Streptophyta</taxon>
        <taxon>Embryophyta</taxon>
        <taxon>Tracheophyta</taxon>
        <taxon>Spermatophyta</taxon>
        <taxon>Magnoliopsida</taxon>
        <taxon>eudicotyledons</taxon>
        <taxon>Gunneridae</taxon>
        <taxon>Pentapetalae</taxon>
        <taxon>asterids</taxon>
        <taxon>campanulids</taxon>
        <taxon>Asterales</taxon>
        <taxon>Asteraceae</taxon>
        <taxon>Asteroideae</taxon>
        <taxon>Anthemideae</taxon>
        <taxon>Anthemidinae</taxon>
        <taxon>Tanacetum</taxon>
    </lineage>
</organism>
<dbReference type="Pfam" id="PF17921">
    <property type="entry name" value="Integrase_H2C2"/>
    <property type="match status" value="1"/>
</dbReference>
<dbReference type="Gene3D" id="3.30.70.270">
    <property type="match status" value="1"/>
</dbReference>
<dbReference type="InterPro" id="IPR012337">
    <property type="entry name" value="RNaseH-like_sf"/>
</dbReference>
<dbReference type="InterPro" id="IPR006912">
    <property type="entry name" value="Harbinger_derived_prot"/>
</dbReference>
<dbReference type="InterPro" id="IPR056924">
    <property type="entry name" value="SH3_Tf2-1"/>
</dbReference>
<dbReference type="GO" id="GO:0015074">
    <property type="term" value="P:DNA integration"/>
    <property type="evidence" value="ECO:0007669"/>
    <property type="project" value="InterPro"/>
</dbReference>
<dbReference type="GO" id="GO:0003676">
    <property type="term" value="F:nucleic acid binding"/>
    <property type="evidence" value="ECO:0007669"/>
    <property type="project" value="InterPro"/>
</dbReference>
<dbReference type="InterPro" id="IPR043502">
    <property type="entry name" value="DNA/RNA_pol_sf"/>
</dbReference>